<dbReference type="PANTHER" id="PTHR43334">
    <property type="entry name" value="ACETATE--COA LIGASE [ADP-FORMING]"/>
    <property type="match status" value="1"/>
</dbReference>
<dbReference type="Pfam" id="PF13607">
    <property type="entry name" value="Succ_CoA_lig"/>
    <property type="match status" value="1"/>
</dbReference>
<dbReference type="SUPFAM" id="SSF52210">
    <property type="entry name" value="Succinyl-CoA synthetase domains"/>
    <property type="match status" value="2"/>
</dbReference>
<evidence type="ECO:0000259" key="4">
    <source>
        <dbReference type="SMART" id="SM00881"/>
    </source>
</evidence>
<comment type="caution">
    <text evidence="5">The sequence shown here is derived from an EMBL/GenBank/DDBJ whole genome shotgun (WGS) entry which is preliminary data.</text>
</comment>
<dbReference type="GO" id="GO:0005524">
    <property type="term" value="F:ATP binding"/>
    <property type="evidence" value="ECO:0007669"/>
    <property type="project" value="UniProtKB-KW"/>
</dbReference>
<evidence type="ECO:0000313" key="5">
    <source>
        <dbReference type="EMBL" id="GLI35423.1"/>
    </source>
</evidence>
<dbReference type="Gene3D" id="3.30.470.20">
    <property type="entry name" value="ATP-grasp fold, B domain"/>
    <property type="match status" value="1"/>
</dbReference>
<dbReference type="Pfam" id="PF13380">
    <property type="entry name" value="CoA_binding_2"/>
    <property type="match status" value="1"/>
</dbReference>
<dbReference type="RefSeq" id="WP_281795217.1">
    <property type="nucleotide sequence ID" value="NZ_BSDR01000001.1"/>
</dbReference>
<accession>A0A9W6FV53</accession>
<dbReference type="SUPFAM" id="SSF51735">
    <property type="entry name" value="NAD(P)-binding Rossmann-fold domains"/>
    <property type="match status" value="1"/>
</dbReference>
<sequence>MKQFFDPQWVVLIGVSRQSGPGAYNNLEVMQRYGYRGRIDVVHPKVSEILGKKTVPHVDALDGIPDLAIISVGRDRVLPAFLQCAQKGIRHVVVISQGFADADDRGKELQGELQEVARQYGVRVLGPNTMGTINAFSSFSTAFVDIEKEDAPPPISVGAQTGVLQVGFESFTGRLGKAIDIGNAGGVDFIDVLEYFETDPQTQVIALHMEGMLRGREFLKVARRVAAKKPIVILKTGRSAAGAQAALSHTGSLVGEDAVIDTAFKKAGLIRVRNMVELRAACQALLHFRSMAGPRIGVVTATGACGIMTADACEDYGLELAPFPEEIRSELENTRIAWHRLRNPVDIWPLGMVTGSFVEVFKRAVGGLLRSSEVDAVFAIAAAMSSPLHKDLNLADAVLELNRGNTEQKPIALWLYGGDQVAQGEVLRNEPHVAAFDSIDEAVAGLAAVWRYSKLQKELQEEGADSGPVLPVSTGRPVAVPSRGLLVGEEAFSLLREYQIPLAVGELTKDVEAAVALAGKQGYPMVLKIVSPQWLHKSDWGGVRLGLENECELRKAYGELEELFRTRTPLGSLEGILAQKQIQGMELLMGIKRDPQVGHVLVVGMGGIYTEVFKDVARGLVPVGRPEAEEMVESLRIYPILKGIRGQAGVDISALVDVMVNLSRLAVDYPEISELDLNPVFADSHGCRCVDARIVLE</sequence>
<dbReference type="SUPFAM" id="SSF56059">
    <property type="entry name" value="Glutathione synthetase ATP-binding domain-like"/>
    <property type="match status" value="1"/>
</dbReference>
<evidence type="ECO:0000313" key="6">
    <source>
        <dbReference type="Proteomes" id="UP001144372"/>
    </source>
</evidence>
<dbReference type="InterPro" id="IPR032875">
    <property type="entry name" value="Succ_CoA_lig_flav_dom"/>
</dbReference>
<dbReference type="InterPro" id="IPR051538">
    <property type="entry name" value="Acyl-CoA_Synth/Transferase"/>
</dbReference>
<protein>
    <submittedName>
        <fullName evidence="5">CoA-binding protein</fullName>
    </submittedName>
</protein>
<dbReference type="AlphaFoldDB" id="A0A9W6FV53"/>
<keyword evidence="1" id="KW-0436">Ligase</keyword>
<reference evidence="5" key="1">
    <citation type="submission" date="2022-12" db="EMBL/GenBank/DDBJ databases">
        <title>Reference genome sequencing for broad-spectrum identification of bacterial and archaeal isolates by mass spectrometry.</title>
        <authorList>
            <person name="Sekiguchi Y."/>
            <person name="Tourlousse D.M."/>
        </authorList>
    </citation>
    <scope>NUCLEOTIDE SEQUENCE</scope>
    <source>
        <strain evidence="5">ASRB1</strain>
    </source>
</reference>
<dbReference type="EMBL" id="BSDR01000001">
    <property type="protein sequence ID" value="GLI35423.1"/>
    <property type="molecule type" value="Genomic_DNA"/>
</dbReference>
<dbReference type="InterPro" id="IPR036291">
    <property type="entry name" value="NAD(P)-bd_dom_sf"/>
</dbReference>
<evidence type="ECO:0000256" key="2">
    <source>
        <dbReference type="ARBA" id="ARBA00022741"/>
    </source>
</evidence>
<evidence type="ECO:0000256" key="1">
    <source>
        <dbReference type="ARBA" id="ARBA00022598"/>
    </source>
</evidence>
<keyword evidence="3" id="KW-0067">ATP-binding</keyword>
<dbReference type="Gene3D" id="3.40.50.261">
    <property type="entry name" value="Succinyl-CoA synthetase domains"/>
    <property type="match status" value="2"/>
</dbReference>
<dbReference type="InterPro" id="IPR013815">
    <property type="entry name" value="ATP_grasp_subdomain_1"/>
</dbReference>
<keyword evidence="2" id="KW-0547">Nucleotide-binding</keyword>
<feature type="domain" description="CoA-binding" evidence="4">
    <location>
        <begin position="4"/>
        <end position="99"/>
    </location>
</feature>
<name>A0A9W6FV53_9BACT</name>
<dbReference type="GO" id="GO:0016874">
    <property type="term" value="F:ligase activity"/>
    <property type="evidence" value="ECO:0007669"/>
    <property type="project" value="UniProtKB-KW"/>
</dbReference>
<dbReference type="Gene3D" id="3.40.50.720">
    <property type="entry name" value="NAD(P)-binding Rossmann-like Domain"/>
    <property type="match status" value="1"/>
</dbReference>
<dbReference type="Pfam" id="PF13549">
    <property type="entry name" value="ATP-grasp_5"/>
    <property type="match status" value="1"/>
</dbReference>
<dbReference type="Gene3D" id="3.30.1490.20">
    <property type="entry name" value="ATP-grasp fold, A domain"/>
    <property type="match status" value="1"/>
</dbReference>
<dbReference type="Proteomes" id="UP001144372">
    <property type="component" value="Unassembled WGS sequence"/>
</dbReference>
<organism evidence="5 6">
    <name type="scientific">Desulforhabdus amnigena</name>
    <dbReference type="NCBI Taxonomy" id="40218"/>
    <lineage>
        <taxon>Bacteria</taxon>
        <taxon>Pseudomonadati</taxon>
        <taxon>Thermodesulfobacteriota</taxon>
        <taxon>Syntrophobacteria</taxon>
        <taxon>Syntrophobacterales</taxon>
        <taxon>Syntrophobacteraceae</taxon>
        <taxon>Desulforhabdus</taxon>
    </lineage>
</organism>
<evidence type="ECO:0000256" key="3">
    <source>
        <dbReference type="ARBA" id="ARBA00022840"/>
    </source>
</evidence>
<dbReference type="InterPro" id="IPR003781">
    <property type="entry name" value="CoA-bd"/>
</dbReference>
<gene>
    <name evidence="5" type="ORF">DAMNIGENAA_28560</name>
</gene>
<dbReference type="InterPro" id="IPR016102">
    <property type="entry name" value="Succinyl-CoA_synth-like"/>
</dbReference>
<dbReference type="PANTHER" id="PTHR43334:SF1">
    <property type="entry name" value="3-HYDROXYPROPIONATE--COA LIGASE [ADP-FORMING]"/>
    <property type="match status" value="1"/>
</dbReference>
<proteinExistence type="predicted"/>
<dbReference type="SMART" id="SM00881">
    <property type="entry name" value="CoA_binding"/>
    <property type="match status" value="1"/>
</dbReference>
<keyword evidence="6" id="KW-1185">Reference proteome</keyword>